<gene>
    <name evidence="5" type="ORF">STARVERO_00652</name>
</gene>
<accession>A0A5S9NE14</accession>
<feature type="domain" description="GTA TIM-barrel-like" evidence="2">
    <location>
        <begin position="437"/>
        <end position="735"/>
    </location>
</feature>
<dbReference type="InterPro" id="IPR017853">
    <property type="entry name" value="GH"/>
</dbReference>
<dbReference type="EMBL" id="CACSAS010000001">
    <property type="protein sequence ID" value="CAA0088220.1"/>
    <property type="molecule type" value="Genomic_DNA"/>
</dbReference>
<evidence type="ECO:0008006" key="7">
    <source>
        <dbReference type="Google" id="ProtNLM"/>
    </source>
</evidence>
<sequence length="1300" mass="136229">MATLVLGALGGTIGGALFGPLGAMAGRALGALGGAAIDSMVLTPGRRSEGPRLTEFGTMTSTEGAAMPRLYGRARLSGQVIWAAPVEEVVSTQTQSAGGKGGELAGGVTTTTYRYFGSFAVGLCEGPVTRIGRIWADGRLLDTTRLAVRLHRGGEDQLPDPLIEARAPGAPAYRGLAYLVFERLPLAGFGNRLPQISIEVERAVGELENQLRAVTMIPGATEFGYEPREVVRVDRPGVYQPESRHVTTHPSDFSAALDQLLASCPNLERVALVVSWFGTDLRAGACEVRPGVERRHKPTQIFGLNKEWTAAGETRASAYLVSQHDGRPAYGGTPADDSIVMAITALKARGIKVTLYPFVMMDIPAGNALPDPWSGAGAQPAYPWRGRITCHPAPGRPGSPDGTAAAAAQVAALFGAAGAADYAVAGQRVVYSGPEEWTLRRMVLHYATLAGIAGGVEAILIGSEMAALTRVRSGPGVYPAAGAFAELAAEVKAIVGAGTQVGYAADWTEYGAHVREGGAEVRFPLDPLWAAPGLDFIGIDWYPPLADWRDGDAHLDAAAHESGYDRAYLGGNLNAGEAFDWYYADEAARAAQARVAITDGAYGEPWIHRQKDVASWWGNAHHERVGGVRLASPTAWVPGSKPIRLTEIGCPAVDKGANRPSVFPDPKSAEGGVPPFSSGRRDDLIQRRHLEATLAGFAGSLAVNPPAPGLPGGRMVDPASIYAWTWDARPFPVFPLARDVWADGANWESGHWLTGRLGTAPLAELTTRLAVDFGVEGLDTSALRGVVDGYVIDRPMTARAALEPLARGFAFDLTERGGALALRPRGGRVRAVLTDAEIVTGEGVSAPQLVRAAEGELPASATLGFIDGAADYRRATAASRRLAGGARAETGLDIAMVADPGLAAGLAEMWLQDMWAGRDSASFALPPSCLALEPGDLVQLDRDGRARLLEITAIEDREARVVSARGIDPSVFDLAVRVGRPAQVEMPASAGPPQVQLLQLALPGGEGGAVLAWMGAFVAPWPGGLNVWRAVDGGSFQPVATLAAPAVMGATLADLAPGRPWCWSRTSLDIELDGGLVAGASEEAVLGGANALALIAPSGEAEVIQFTEAVLTGERRWRLTGLLRGQLGTEARAGAIWPAGTRLMRVDANLVPVATGLDMLGRAVVYRIGRADADHGDAAVSELAATIGPAARLPFAPAHARARRIPAGIALGWTRRTRADGDSWDLVEVPLGEASEAYRVEILNGATVVRAFTVSTPALTYEAAQEIADFGAPQGFLDVRIAQLSAAVGAGAALEARLRL</sequence>
<feature type="domain" description="Rcc01698-like C-terminal" evidence="4">
    <location>
        <begin position="1046"/>
        <end position="1143"/>
    </location>
</feature>
<evidence type="ECO:0000256" key="1">
    <source>
        <dbReference type="SAM" id="MobiDB-lite"/>
    </source>
</evidence>
<dbReference type="Pfam" id="PF13550">
    <property type="entry name" value="Phage-tail_3"/>
    <property type="match status" value="1"/>
</dbReference>
<evidence type="ECO:0000313" key="6">
    <source>
        <dbReference type="Proteomes" id="UP000433050"/>
    </source>
</evidence>
<dbReference type="Gene3D" id="3.20.20.80">
    <property type="entry name" value="Glycosidases"/>
    <property type="match status" value="1"/>
</dbReference>
<evidence type="ECO:0000259" key="4">
    <source>
        <dbReference type="Pfam" id="PF23666"/>
    </source>
</evidence>
<organism evidence="5 6">
    <name type="scientific">Starkeya nomas</name>
    <dbReference type="NCBI Taxonomy" id="2666134"/>
    <lineage>
        <taxon>Bacteria</taxon>
        <taxon>Pseudomonadati</taxon>
        <taxon>Pseudomonadota</taxon>
        <taxon>Alphaproteobacteria</taxon>
        <taxon>Hyphomicrobiales</taxon>
        <taxon>Xanthobacteraceae</taxon>
        <taxon>Starkeya</taxon>
    </lineage>
</organism>
<dbReference type="Pfam" id="PF13547">
    <property type="entry name" value="GTA_TIM"/>
    <property type="match status" value="1"/>
</dbReference>
<reference evidence="5 6" key="1">
    <citation type="submission" date="2019-12" db="EMBL/GenBank/DDBJ databases">
        <authorList>
            <person name="Reyes-Prieto M."/>
        </authorList>
    </citation>
    <scope>NUCLEOTIDE SEQUENCE [LARGE SCALE GENOMIC DNA]</scope>
    <source>
        <strain evidence="5">HF14-78462</strain>
    </source>
</reference>
<dbReference type="InterPro" id="IPR032876">
    <property type="entry name" value="J_dom"/>
</dbReference>
<dbReference type="Pfam" id="PF23666">
    <property type="entry name" value="Rcc01698_C"/>
    <property type="match status" value="1"/>
</dbReference>
<dbReference type="SUPFAM" id="SSF51445">
    <property type="entry name" value="(Trans)glycosidases"/>
    <property type="match status" value="1"/>
</dbReference>
<feature type="region of interest" description="Disordered" evidence="1">
    <location>
        <begin position="657"/>
        <end position="680"/>
    </location>
</feature>
<keyword evidence="6" id="KW-1185">Reference proteome</keyword>
<dbReference type="CDD" id="cd19607">
    <property type="entry name" value="GTA_TIM-barrel-like"/>
    <property type="match status" value="1"/>
</dbReference>
<evidence type="ECO:0000313" key="5">
    <source>
        <dbReference type="EMBL" id="CAA0088220.1"/>
    </source>
</evidence>
<dbReference type="InterPro" id="IPR025195">
    <property type="entry name" value="GTA_TIM_dom"/>
</dbReference>
<dbReference type="Proteomes" id="UP000433050">
    <property type="component" value="Unassembled WGS sequence"/>
</dbReference>
<evidence type="ECO:0000259" key="3">
    <source>
        <dbReference type="Pfam" id="PF13550"/>
    </source>
</evidence>
<name>A0A5S9NE14_9HYPH</name>
<dbReference type="InterPro" id="IPR056490">
    <property type="entry name" value="Rcc01698_C"/>
</dbReference>
<proteinExistence type="predicted"/>
<protein>
    <recommendedName>
        <fullName evidence="7">GTA TIM-barrel-like domain-containing protein</fullName>
    </recommendedName>
</protein>
<evidence type="ECO:0000259" key="2">
    <source>
        <dbReference type="Pfam" id="PF13547"/>
    </source>
</evidence>
<feature type="domain" description="Tip attachment protein J" evidence="3">
    <location>
        <begin position="793"/>
        <end position="956"/>
    </location>
</feature>
<dbReference type="RefSeq" id="WP_159597891.1">
    <property type="nucleotide sequence ID" value="NZ_CACSAS010000001.1"/>
</dbReference>